<dbReference type="AlphaFoldDB" id="A0A382H983"/>
<organism evidence="1">
    <name type="scientific">marine metagenome</name>
    <dbReference type="NCBI Taxonomy" id="408172"/>
    <lineage>
        <taxon>unclassified sequences</taxon>
        <taxon>metagenomes</taxon>
        <taxon>ecological metagenomes</taxon>
    </lineage>
</organism>
<evidence type="ECO:0000313" key="1">
    <source>
        <dbReference type="EMBL" id="SVB83699.1"/>
    </source>
</evidence>
<protein>
    <submittedName>
        <fullName evidence="1">Uncharacterized protein</fullName>
    </submittedName>
</protein>
<accession>A0A382H983</accession>
<reference evidence="1" key="1">
    <citation type="submission" date="2018-05" db="EMBL/GenBank/DDBJ databases">
        <authorList>
            <person name="Lanie J.A."/>
            <person name="Ng W.-L."/>
            <person name="Kazmierczak K.M."/>
            <person name="Andrzejewski T.M."/>
            <person name="Davidsen T.M."/>
            <person name="Wayne K.J."/>
            <person name="Tettelin H."/>
            <person name="Glass J.I."/>
            <person name="Rusch D."/>
            <person name="Podicherti R."/>
            <person name="Tsui H.-C.T."/>
            <person name="Winkler M.E."/>
        </authorList>
    </citation>
    <scope>NUCLEOTIDE SEQUENCE</scope>
</reference>
<dbReference type="EMBL" id="UINC01059843">
    <property type="protein sequence ID" value="SVB83699.1"/>
    <property type="molecule type" value="Genomic_DNA"/>
</dbReference>
<gene>
    <name evidence="1" type="ORF">METZ01_LOCUS236553</name>
</gene>
<name>A0A382H983_9ZZZZ</name>
<sequence>MNNSLLEKISEYKYLFFYGREPSADNYTEKPLVGIFI</sequence>
<proteinExistence type="predicted"/>